<evidence type="ECO:0000313" key="1">
    <source>
        <dbReference type="EMBL" id="QMW04754.1"/>
    </source>
</evidence>
<name>A0A7G5H0W2_9BACT</name>
<dbReference type="RefSeq" id="WP_182462106.1">
    <property type="nucleotide sequence ID" value="NZ_CP059732.1"/>
</dbReference>
<accession>A0A7G5H0W2</accession>
<evidence type="ECO:0000313" key="2">
    <source>
        <dbReference type="Proteomes" id="UP000515369"/>
    </source>
</evidence>
<dbReference type="EMBL" id="CP059732">
    <property type="protein sequence ID" value="QMW04754.1"/>
    <property type="molecule type" value="Genomic_DNA"/>
</dbReference>
<reference evidence="1 2" key="1">
    <citation type="submission" date="2020-07" db="EMBL/GenBank/DDBJ databases">
        <title>Spirosoma foliorum sp. nov., isolated from the leaves on the Nejang mountain Korea, Republic of.</title>
        <authorList>
            <person name="Ho H."/>
            <person name="Lee Y.-J."/>
            <person name="Nurcahyanto D.-A."/>
            <person name="Kim S.-G."/>
        </authorList>
    </citation>
    <scope>NUCLEOTIDE SEQUENCE [LARGE SCALE GENOMIC DNA]</scope>
    <source>
        <strain evidence="1 2">PL0136</strain>
    </source>
</reference>
<sequence length="110" mass="12663">MSDFNAFYKGLFESRDPFDNYIDQYSENGKKVHKAKIIALLRSNIQQKYLEGLEATLAVADLNGVDLDYSDILLELLAQKWHTRHEDIVMLLEEVEDPKSVPILYETALS</sequence>
<proteinExistence type="predicted"/>
<organism evidence="1 2">
    <name type="scientific">Spirosoma foliorum</name>
    <dbReference type="NCBI Taxonomy" id="2710596"/>
    <lineage>
        <taxon>Bacteria</taxon>
        <taxon>Pseudomonadati</taxon>
        <taxon>Bacteroidota</taxon>
        <taxon>Cytophagia</taxon>
        <taxon>Cytophagales</taxon>
        <taxon>Cytophagaceae</taxon>
        <taxon>Spirosoma</taxon>
    </lineage>
</organism>
<dbReference type="KEGG" id="sfol:H3H32_07465"/>
<gene>
    <name evidence="1" type="ORF">H3H32_07465</name>
</gene>
<dbReference type="AlphaFoldDB" id="A0A7G5H0W2"/>
<dbReference type="Proteomes" id="UP000515369">
    <property type="component" value="Chromosome"/>
</dbReference>
<protein>
    <submittedName>
        <fullName evidence="1">Uncharacterized protein</fullName>
    </submittedName>
</protein>
<keyword evidence="2" id="KW-1185">Reference proteome</keyword>